<dbReference type="Pfam" id="PF01710">
    <property type="entry name" value="HTH_Tnp_IS630"/>
    <property type="match status" value="1"/>
</dbReference>
<feature type="domain" description="Transposase Synechocystis PCC 6803" evidence="2">
    <location>
        <begin position="3"/>
        <end position="125"/>
    </location>
</feature>
<protein>
    <submittedName>
        <fullName evidence="3">Transposase and inactivated derivatives-like protein</fullName>
    </submittedName>
</protein>
<keyword evidence="4" id="KW-1185">Reference proteome</keyword>
<dbReference type="InterPro" id="IPR009057">
    <property type="entry name" value="Homeodomain-like_sf"/>
</dbReference>
<evidence type="ECO:0000313" key="3">
    <source>
        <dbReference type="EMBL" id="BBA34888.1"/>
    </source>
</evidence>
<name>A0A250KTA5_9GAMM</name>
<proteinExistence type="predicted"/>
<evidence type="ECO:0000256" key="1">
    <source>
        <dbReference type="SAM" id="MobiDB-lite"/>
    </source>
</evidence>
<dbReference type="SUPFAM" id="SSF46689">
    <property type="entry name" value="Homeodomain-like"/>
    <property type="match status" value="1"/>
</dbReference>
<evidence type="ECO:0000259" key="2">
    <source>
        <dbReference type="Pfam" id="PF01710"/>
    </source>
</evidence>
<feature type="compositionally biased region" description="Low complexity" evidence="1">
    <location>
        <begin position="129"/>
        <end position="155"/>
    </location>
</feature>
<evidence type="ECO:0000313" key="4">
    <source>
        <dbReference type="Proteomes" id="UP000266313"/>
    </source>
</evidence>
<dbReference type="RefSeq" id="WP_119630199.1">
    <property type="nucleotide sequence ID" value="NZ_AP017928.1"/>
</dbReference>
<accession>A0A250KTA5</accession>
<dbReference type="OrthoDB" id="5572758at2"/>
<dbReference type="AlphaFoldDB" id="A0A250KTA5"/>
<dbReference type="Proteomes" id="UP000266313">
    <property type="component" value="Chromosome"/>
</dbReference>
<dbReference type="KEGG" id="mmai:sS8_2945"/>
<sequence length="155" mass="17345">MKAYSLDLRMRMFSYALTHSVRKTAALFRVSPNTVHVLKKLFIETGQLAPKPSHAGRPRAISAEGELYLQALLREEVDLTLEELRERYADTYGVTVSVGTMFNTLRRLRITRKKSPPTIPRRTARSIKPKPSTITTSSMPSPSTSASTSMKPVPV</sequence>
<gene>
    <name evidence="3" type="ORF">sS8_2945</name>
</gene>
<reference evidence="3 4" key="1">
    <citation type="submission" date="2016-12" db="EMBL/GenBank/DDBJ databases">
        <title>Genome sequencing of Methylocaldum marinum.</title>
        <authorList>
            <person name="Takeuchi M."/>
            <person name="Kamagata Y."/>
            <person name="Hiraoka S."/>
            <person name="Oshima K."/>
            <person name="Hattori M."/>
            <person name="Iwasaki W."/>
        </authorList>
    </citation>
    <scope>NUCLEOTIDE SEQUENCE [LARGE SCALE GENOMIC DNA]</scope>
    <source>
        <strain evidence="3 4">S8</strain>
    </source>
</reference>
<dbReference type="InterPro" id="IPR002622">
    <property type="entry name" value="Transposase_14"/>
</dbReference>
<dbReference type="EMBL" id="AP017928">
    <property type="protein sequence ID" value="BBA34888.1"/>
    <property type="molecule type" value="Genomic_DNA"/>
</dbReference>
<organism evidence="3 4">
    <name type="scientific">Methylocaldum marinum</name>
    <dbReference type="NCBI Taxonomy" id="1432792"/>
    <lineage>
        <taxon>Bacteria</taxon>
        <taxon>Pseudomonadati</taxon>
        <taxon>Pseudomonadota</taxon>
        <taxon>Gammaproteobacteria</taxon>
        <taxon>Methylococcales</taxon>
        <taxon>Methylococcaceae</taxon>
        <taxon>Methylocaldum</taxon>
    </lineage>
</organism>
<feature type="region of interest" description="Disordered" evidence="1">
    <location>
        <begin position="111"/>
        <end position="155"/>
    </location>
</feature>